<reference evidence="1" key="2">
    <citation type="submission" date="2023-07" db="EMBL/GenBank/DDBJ databases">
        <authorList>
            <person name="Bai X.-H."/>
            <person name="Wang H.-H."/>
            <person name="Wang J."/>
            <person name="Ma M.-Y."/>
            <person name="Hu H.-H."/>
            <person name="Song Z.-L."/>
            <person name="Ma H.-G."/>
            <person name="Fan Y."/>
            <person name="Du C.-Y."/>
            <person name="Xu J.-C."/>
        </authorList>
    </citation>
    <scope>NUCLEOTIDE SEQUENCE</scope>
    <source>
        <strain evidence="1">CZ1</strain>
    </source>
</reference>
<dbReference type="RefSeq" id="WP_316426904.1">
    <property type="nucleotide sequence ID" value="NZ_CP130144.1"/>
</dbReference>
<sequence>MVQTTESTPAKKKIKSSTEFLASIDPGNQNIDVVYAKMTKKPRTDRLSGSVTFGEKVHKTVRSLVSADVDQYTYSQKGKVNQLGEALTRQFGIGEYPGAKWIKDTPDGKATWVLPALIHCMWDDLKDGDSITAYTSVHNPEAYRAEMKEALNGVFTFVKDDEVKEITVQCDRVLVEGVGAIKSQNPTTTANLLLDLGGQTIMIAPYSGLKLMTGCDQPYQLIDQGTARLISEFAKCREVNETLKRVMTYQESRSVIDNPTHMFQGVDFSDAVTREAHRWLEKVVGDIEGLARHHLAECPNRFATGGAVLIPCVREWLIARGYTPVNNPLSANVEGVFTLAKALEEKDAK</sequence>
<evidence type="ECO:0008006" key="2">
    <source>
        <dbReference type="Google" id="ProtNLM"/>
    </source>
</evidence>
<organism evidence="1">
    <name type="scientific">Leptolyngbya boryana CZ1</name>
    <dbReference type="NCBI Taxonomy" id="3060204"/>
    <lineage>
        <taxon>Bacteria</taxon>
        <taxon>Bacillati</taxon>
        <taxon>Cyanobacteriota</taxon>
        <taxon>Cyanophyceae</taxon>
        <taxon>Leptolyngbyales</taxon>
        <taxon>Leptolyngbyaceae</taxon>
        <taxon>Leptolyngbya group</taxon>
        <taxon>Leptolyngbya</taxon>
    </lineage>
</organism>
<name>A0AA96WSZ8_LEPBY</name>
<reference evidence="1" key="1">
    <citation type="journal article" date="2023" name="Plants (Basel)">
        <title>Genomic Analysis of Leptolyngbya boryana CZ1 Reveals Efficient Carbon Fixation Modules.</title>
        <authorList>
            <person name="Bai X."/>
            <person name="Wang H."/>
            <person name="Cheng W."/>
            <person name="Wang J."/>
            <person name="Ma M."/>
            <person name="Hu H."/>
            <person name="Song Z."/>
            <person name="Ma H."/>
            <person name="Fan Y."/>
            <person name="Du C."/>
            <person name="Xu J."/>
        </authorList>
    </citation>
    <scope>NUCLEOTIDE SEQUENCE</scope>
    <source>
        <strain evidence="1">CZ1</strain>
    </source>
</reference>
<accession>A0AA96WSZ8</accession>
<proteinExistence type="predicted"/>
<gene>
    <name evidence="1" type="ORF">Q2T42_25625</name>
</gene>
<protein>
    <recommendedName>
        <fullName evidence="2">Actin-like protein N-terminal domain-containing protein</fullName>
    </recommendedName>
</protein>
<dbReference type="SUPFAM" id="SSF53067">
    <property type="entry name" value="Actin-like ATPase domain"/>
    <property type="match status" value="1"/>
</dbReference>
<evidence type="ECO:0000313" key="1">
    <source>
        <dbReference type="EMBL" id="WNZ45171.1"/>
    </source>
</evidence>
<dbReference type="EMBL" id="CP130144">
    <property type="protein sequence ID" value="WNZ45171.1"/>
    <property type="molecule type" value="Genomic_DNA"/>
</dbReference>
<dbReference type="InterPro" id="IPR043129">
    <property type="entry name" value="ATPase_NBD"/>
</dbReference>
<dbReference type="AlphaFoldDB" id="A0AA96WSZ8"/>